<evidence type="ECO:0000313" key="2">
    <source>
        <dbReference type="EMBL" id="GGK01279.1"/>
    </source>
</evidence>
<evidence type="ECO:0000313" key="3">
    <source>
        <dbReference type="Proteomes" id="UP000637720"/>
    </source>
</evidence>
<feature type="transmembrane region" description="Helical" evidence="1">
    <location>
        <begin position="12"/>
        <end position="32"/>
    </location>
</feature>
<feature type="transmembrane region" description="Helical" evidence="1">
    <location>
        <begin position="53"/>
        <end position="75"/>
    </location>
</feature>
<protein>
    <recommendedName>
        <fullName evidence="4">Glycosyl transferase family 4</fullName>
    </recommendedName>
</protein>
<evidence type="ECO:0008006" key="4">
    <source>
        <dbReference type="Google" id="ProtNLM"/>
    </source>
</evidence>
<sequence>MTGAEPAMGQGPPLALGVAGAAASLALGWLLVRVTLAVLWRTGPLRTNYRGDVVPVGTGWAVALPAGCAPLLWAWWAGAEAAHLARIQLLVVAGFALLGAVDDIWGSRAVTGRRAHLRALLAGRPTTGAAKAVGGLVVAAAAAWLSGFRGAAWAVALLIVALSANGVNLLDLRPGRALKAAGCAFFLLLPALPASAWPHWLPAACAGAALLPHDVRGRAMLGDTGSNTIGALLGLWTAWWLPAWGQLLWLGVLVALHLYAERRSLSDLIARVPLLTYLDRLGQPDGSPPPPAERSR</sequence>
<evidence type="ECO:0000256" key="1">
    <source>
        <dbReference type="SAM" id="Phobius"/>
    </source>
</evidence>
<dbReference type="AlphaFoldDB" id="A0A8J3FCQ6"/>
<dbReference type="Proteomes" id="UP000637720">
    <property type="component" value="Unassembled WGS sequence"/>
</dbReference>
<feature type="transmembrane region" description="Helical" evidence="1">
    <location>
        <begin position="87"/>
        <end position="105"/>
    </location>
</feature>
<feature type="transmembrane region" description="Helical" evidence="1">
    <location>
        <begin position="151"/>
        <end position="170"/>
    </location>
</feature>
<reference evidence="2" key="2">
    <citation type="submission" date="2020-09" db="EMBL/GenBank/DDBJ databases">
        <authorList>
            <person name="Sun Q."/>
            <person name="Ohkuma M."/>
        </authorList>
    </citation>
    <scope>NUCLEOTIDE SEQUENCE</scope>
    <source>
        <strain evidence="2">JCM 14719</strain>
    </source>
</reference>
<keyword evidence="1" id="KW-0472">Membrane</keyword>
<gene>
    <name evidence="2" type="ORF">GCM10007043_14170</name>
</gene>
<keyword evidence="1" id="KW-0812">Transmembrane</keyword>
<comment type="caution">
    <text evidence="2">The sequence shown here is derived from an EMBL/GenBank/DDBJ whole genome shotgun (WGS) entry which is preliminary data.</text>
</comment>
<proteinExistence type="predicted"/>
<keyword evidence="1" id="KW-1133">Transmembrane helix</keyword>
<feature type="transmembrane region" description="Helical" evidence="1">
    <location>
        <begin position="177"/>
        <end position="197"/>
    </location>
</feature>
<accession>A0A8J3FCQ6</accession>
<keyword evidence="3" id="KW-1185">Reference proteome</keyword>
<dbReference type="EMBL" id="BMOF01000026">
    <property type="protein sequence ID" value="GGK01279.1"/>
    <property type="molecule type" value="Genomic_DNA"/>
</dbReference>
<dbReference type="RefSeq" id="WP_188817358.1">
    <property type="nucleotide sequence ID" value="NZ_BMOF01000026.1"/>
</dbReference>
<organism evidence="2 3">
    <name type="scientific">Calditerricola satsumensis</name>
    <dbReference type="NCBI Taxonomy" id="373054"/>
    <lineage>
        <taxon>Bacteria</taxon>
        <taxon>Bacillati</taxon>
        <taxon>Bacillota</taxon>
        <taxon>Bacilli</taxon>
        <taxon>Bacillales</taxon>
        <taxon>Bacillaceae</taxon>
        <taxon>Calditerricola</taxon>
    </lineage>
</organism>
<reference evidence="2" key="1">
    <citation type="journal article" date="2014" name="Int. J. Syst. Evol. Microbiol.">
        <title>Complete genome sequence of Corynebacterium casei LMG S-19264T (=DSM 44701T), isolated from a smear-ripened cheese.</title>
        <authorList>
            <consortium name="US DOE Joint Genome Institute (JGI-PGF)"/>
            <person name="Walter F."/>
            <person name="Albersmeier A."/>
            <person name="Kalinowski J."/>
            <person name="Ruckert C."/>
        </authorList>
    </citation>
    <scope>NUCLEOTIDE SEQUENCE</scope>
    <source>
        <strain evidence="2">JCM 14719</strain>
    </source>
</reference>
<feature type="transmembrane region" description="Helical" evidence="1">
    <location>
        <begin position="126"/>
        <end position="145"/>
    </location>
</feature>
<name>A0A8J3FCQ6_9BACI</name>
<feature type="transmembrane region" description="Helical" evidence="1">
    <location>
        <begin position="239"/>
        <end position="260"/>
    </location>
</feature>